<name>A0ABW2XRM3_9ACTN</name>
<keyword evidence="6 8" id="KW-0472">Membrane</keyword>
<dbReference type="InterPro" id="IPR036259">
    <property type="entry name" value="MFS_trans_sf"/>
</dbReference>
<dbReference type="InterPro" id="IPR011701">
    <property type="entry name" value="MFS"/>
</dbReference>
<dbReference type="NCBIfam" id="TIGR00711">
    <property type="entry name" value="efflux_EmrB"/>
    <property type="match status" value="1"/>
</dbReference>
<feature type="transmembrane region" description="Helical" evidence="8">
    <location>
        <begin position="197"/>
        <end position="215"/>
    </location>
</feature>
<feature type="transmembrane region" description="Helical" evidence="8">
    <location>
        <begin position="299"/>
        <end position="320"/>
    </location>
</feature>
<sequence>MRVWWPLVAVCMGSFMFIVDTTIVAVALPEIADGLHAPLGGLQWVANVYTLVLAVLMLAAGSLADRYGHRRAYVAGLGVFAAASAGCALAPDAGTLIAARGVQGAGGAAMAVTAFSLIADVYRGRSMGTAMGVFGAVSGLGAAAGPMLGGVLTEYLGWRAIFFVNVPVALATVVLTLRVVPGRRDARRRGRAERLDLVGMVLFAVGAGALTHALTEAGAHGWEAGRVLGALGVAGAALAVFAVAELRHRNPLLDLRPFREVAYFAVMICVLASSAAFACLVYTSLWLQSALGLGPVRAGLALVPMALTTFAVSTVAGRALHRLSPKAGVGGGLLLNGAGCALQAHLDAGSTASSITLGLVVTGAGVGLLVPSMGAAVMAAAPPGRQGAAAGAMTTFRQLGQTLGVAALGVLFQRGAAGDMTAGLHAGGSGPGGAGAGSAHAGGGGVSAAGAGGVDAGAVAAGLDRVYAVAAVIGIAAGLLALAAVRRPGPAAGKGPDGPPPSPRTEEPPRAGDAGRVRRAS</sequence>
<proteinExistence type="predicted"/>
<keyword evidence="2" id="KW-0813">Transport</keyword>
<evidence type="ECO:0000256" key="3">
    <source>
        <dbReference type="ARBA" id="ARBA00022475"/>
    </source>
</evidence>
<keyword evidence="5 8" id="KW-1133">Transmembrane helix</keyword>
<dbReference type="InterPro" id="IPR004638">
    <property type="entry name" value="EmrB-like"/>
</dbReference>
<dbReference type="PANTHER" id="PTHR42718">
    <property type="entry name" value="MAJOR FACILITATOR SUPERFAMILY MULTIDRUG TRANSPORTER MFSC"/>
    <property type="match status" value="1"/>
</dbReference>
<dbReference type="Pfam" id="PF07690">
    <property type="entry name" value="MFS_1"/>
    <property type="match status" value="1"/>
</dbReference>
<protein>
    <submittedName>
        <fullName evidence="10">MFS transporter</fullName>
    </submittedName>
</protein>
<evidence type="ECO:0000256" key="2">
    <source>
        <dbReference type="ARBA" id="ARBA00022448"/>
    </source>
</evidence>
<dbReference type="Gene3D" id="1.20.1720.10">
    <property type="entry name" value="Multidrug resistance protein D"/>
    <property type="match status" value="1"/>
</dbReference>
<dbReference type="PRINTS" id="PR01036">
    <property type="entry name" value="TCRTETB"/>
</dbReference>
<dbReference type="RefSeq" id="WP_131763127.1">
    <property type="nucleotide sequence ID" value="NZ_CAACUY010000295.1"/>
</dbReference>
<gene>
    <name evidence="10" type="ORF">ACFQZM_31095</name>
</gene>
<feature type="transmembrane region" description="Helical" evidence="8">
    <location>
        <begin position="352"/>
        <end position="370"/>
    </location>
</feature>
<evidence type="ECO:0000256" key="6">
    <source>
        <dbReference type="ARBA" id="ARBA00023136"/>
    </source>
</evidence>
<feature type="region of interest" description="Disordered" evidence="7">
    <location>
        <begin position="488"/>
        <end position="521"/>
    </location>
</feature>
<reference evidence="11" key="1">
    <citation type="journal article" date="2019" name="Int. J. Syst. Evol. Microbiol.">
        <title>The Global Catalogue of Microorganisms (GCM) 10K type strain sequencing project: providing services to taxonomists for standard genome sequencing and annotation.</title>
        <authorList>
            <consortium name="The Broad Institute Genomics Platform"/>
            <consortium name="The Broad Institute Genome Sequencing Center for Infectious Disease"/>
            <person name="Wu L."/>
            <person name="Ma J."/>
        </authorList>
    </citation>
    <scope>NUCLEOTIDE SEQUENCE [LARGE SCALE GENOMIC DNA]</scope>
    <source>
        <strain evidence="11">JCM 9371</strain>
    </source>
</reference>
<evidence type="ECO:0000256" key="8">
    <source>
        <dbReference type="SAM" id="Phobius"/>
    </source>
</evidence>
<evidence type="ECO:0000259" key="9">
    <source>
        <dbReference type="PROSITE" id="PS50850"/>
    </source>
</evidence>
<feature type="compositionally biased region" description="Basic and acidic residues" evidence="7">
    <location>
        <begin position="504"/>
        <end position="521"/>
    </location>
</feature>
<dbReference type="CDD" id="cd17321">
    <property type="entry name" value="MFS_MMR_MDR_like"/>
    <property type="match status" value="1"/>
</dbReference>
<feature type="transmembrane region" description="Helical" evidence="8">
    <location>
        <begin position="466"/>
        <end position="485"/>
    </location>
</feature>
<feature type="transmembrane region" description="Helical" evidence="8">
    <location>
        <begin position="131"/>
        <end position="152"/>
    </location>
</feature>
<organism evidence="10 11">
    <name type="scientific">Actinomadura fibrosa</name>
    <dbReference type="NCBI Taxonomy" id="111802"/>
    <lineage>
        <taxon>Bacteria</taxon>
        <taxon>Bacillati</taxon>
        <taxon>Actinomycetota</taxon>
        <taxon>Actinomycetes</taxon>
        <taxon>Streptosporangiales</taxon>
        <taxon>Thermomonosporaceae</taxon>
        <taxon>Actinomadura</taxon>
    </lineage>
</organism>
<keyword evidence="11" id="KW-1185">Reference proteome</keyword>
<comment type="caution">
    <text evidence="10">The sequence shown here is derived from an EMBL/GenBank/DDBJ whole genome shotgun (WGS) entry which is preliminary data.</text>
</comment>
<dbReference type="PROSITE" id="PS50850">
    <property type="entry name" value="MFS"/>
    <property type="match status" value="1"/>
</dbReference>
<feature type="transmembrane region" description="Helical" evidence="8">
    <location>
        <begin position="97"/>
        <end position="119"/>
    </location>
</feature>
<feature type="transmembrane region" description="Helical" evidence="8">
    <location>
        <begin position="264"/>
        <end position="287"/>
    </location>
</feature>
<evidence type="ECO:0000256" key="5">
    <source>
        <dbReference type="ARBA" id="ARBA00022989"/>
    </source>
</evidence>
<feature type="domain" description="Major facilitator superfamily (MFS) profile" evidence="9">
    <location>
        <begin position="6"/>
        <end position="489"/>
    </location>
</feature>
<evidence type="ECO:0000256" key="4">
    <source>
        <dbReference type="ARBA" id="ARBA00022692"/>
    </source>
</evidence>
<keyword evidence="3" id="KW-1003">Cell membrane</keyword>
<dbReference type="Gene3D" id="1.20.1250.20">
    <property type="entry name" value="MFS general substrate transporter like domains"/>
    <property type="match status" value="1"/>
</dbReference>
<dbReference type="EMBL" id="JBHTGP010000015">
    <property type="protein sequence ID" value="MFD0688974.1"/>
    <property type="molecule type" value="Genomic_DNA"/>
</dbReference>
<dbReference type="Proteomes" id="UP001597063">
    <property type="component" value="Unassembled WGS sequence"/>
</dbReference>
<evidence type="ECO:0000313" key="11">
    <source>
        <dbReference type="Proteomes" id="UP001597063"/>
    </source>
</evidence>
<evidence type="ECO:0000256" key="1">
    <source>
        <dbReference type="ARBA" id="ARBA00004651"/>
    </source>
</evidence>
<dbReference type="PANTHER" id="PTHR42718:SF49">
    <property type="entry name" value="EXPORT PROTEIN"/>
    <property type="match status" value="1"/>
</dbReference>
<feature type="transmembrane region" description="Helical" evidence="8">
    <location>
        <begin position="72"/>
        <end position="91"/>
    </location>
</feature>
<dbReference type="InterPro" id="IPR020846">
    <property type="entry name" value="MFS_dom"/>
</dbReference>
<dbReference type="SUPFAM" id="SSF103473">
    <property type="entry name" value="MFS general substrate transporter"/>
    <property type="match status" value="1"/>
</dbReference>
<evidence type="ECO:0000256" key="7">
    <source>
        <dbReference type="SAM" id="MobiDB-lite"/>
    </source>
</evidence>
<keyword evidence="4 8" id="KW-0812">Transmembrane</keyword>
<feature type="transmembrane region" description="Helical" evidence="8">
    <location>
        <begin position="227"/>
        <end position="244"/>
    </location>
</feature>
<accession>A0ABW2XRM3</accession>
<feature type="transmembrane region" description="Helical" evidence="8">
    <location>
        <begin position="7"/>
        <end position="29"/>
    </location>
</feature>
<feature type="transmembrane region" description="Helical" evidence="8">
    <location>
        <begin position="41"/>
        <end position="60"/>
    </location>
</feature>
<evidence type="ECO:0000313" key="10">
    <source>
        <dbReference type="EMBL" id="MFD0688974.1"/>
    </source>
</evidence>
<comment type="subcellular location">
    <subcellularLocation>
        <location evidence="1">Cell membrane</location>
        <topology evidence="1">Multi-pass membrane protein</topology>
    </subcellularLocation>
</comment>
<feature type="transmembrane region" description="Helical" evidence="8">
    <location>
        <begin position="158"/>
        <end position="177"/>
    </location>
</feature>